<comment type="caution">
    <text evidence="15">The sequence shown here is derived from an EMBL/GenBank/DDBJ whole genome shotgun (WGS) entry which is preliminary data.</text>
</comment>
<evidence type="ECO:0000256" key="2">
    <source>
        <dbReference type="ARBA" id="ARBA00004651"/>
    </source>
</evidence>
<feature type="transmembrane region" description="Helical" evidence="11">
    <location>
        <begin position="348"/>
        <end position="368"/>
    </location>
</feature>
<keyword evidence="10" id="KW-0961">Cell wall biogenesis/degradation</keyword>
<evidence type="ECO:0000256" key="5">
    <source>
        <dbReference type="ARBA" id="ARBA00022676"/>
    </source>
</evidence>
<feature type="transmembrane region" description="Helical" evidence="11">
    <location>
        <begin position="421"/>
        <end position="451"/>
    </location>
</feature>
<dbReference type="EMBL" id="JYNL01000009">
    <property type="protein sequence ID" value="KMO82542.1"/>
    <property type="molecule type" value="Genomic_DNA"/>
</dbReference>
<protein>
    <submittedName>
        <fullName evidence="15">Putative arabinosyltransferase A</fullName>
        <ecNumber evidence="15">2.4.2.-</ecNumber>
    </submittedName>
</protein>
<reference evidence="15 16" key="1">
    <citation type="journal article" date="2015" name="Genome Biol. Evol.">
        <title>Characterization of Three Mycobacterium spp. with Potential Use in Bioremediation by Genome Sequencing and Comparative Genomics.</title>
        <authorList>
            <person name="Das S."/>
            <person name="Pettersson B.M."/>
            <person name="Behra P.R."/>
            <person name="Ramesh M."/>
            <person name="Dasgupta S."/>
            <person name="Bhattacharya A."/>
            <person name="Kirsebom L.A."/>
        </authorList>
    </citation>
    <scope>NUCLEOTIDE SEQUENCE [LARGE SCALE GENOMIC DNA]</scope>
    <source>
        <strain evidence="15 16">DSM 43826</strain>
    </source>
</reference>
<evidence type="ECO:0000259" key="14">
    <source>
        <dbReference type="Pfam" id="PF17689"/>
    </source>
</evidence>
<dbReference type="InterPro" id="IPR032731">
    <property type="entry name" value="Arabino_trans_C"/>
</dbReference>
<dbReference type="PATRIC" id="fig|37916.4.peg.1045"/>
<dbReference type="Gene3D" id="3.40.190.160">
    <property type="match status" value="1"/>
</dbReference>
<organism evidence="15 16">
    <name type="scientific">Mycolicibacterium chlorophenolicum</name>
    <dbReference type="NCBI Taxonomy" id="37916"/>
    <lineage>
        <taxon>Bacteria</taxon>
        <taxon>Bacillati</taxon>
        <taxon>Actinomycetota</taxon>
        <taxon>Actinomycetes</taxon>
        <taxon>Mycobacteriales</taxon>
        <taxon>Mycobacteriaceae</taxon>
        <taxon>Mycolicibacterium</taxon>
    </lineage>
</organism>
<keyword evidence="8 11" id="KW-1133">Transmembrane helix</keyword>
<keyword evidence="6 15" id="KW-0808">Transferase</keyword>
<keyword evidence="16" id="KW-1185">Reference proteome</keyword>
<comment type="function">
    <text evidence="1">Arabinosyl transferase responsible for the polymerization of arabinose into the arabinan of arabinogalactan.</text>
</comment>
<name>A0A0J6WLH0_9MYCO</name>
<dbReference type="AlphaFoldDB" id="A0A0J6WLH0"/>
<sequence length="1033" mass="107732">MAGVMLNGDRTVTSKRCASEPPRRTDTLVCKPCRPDPEGTADLESQRAREATPGWLALLVGLVGIVAGLALPFCPVRAQTTTLTWPVPGQPVVSSSAIVVPYRPLHLQATIPCAALRAATASAVRVIALSTGTGPAGLTVGGDRTGISVAADGRSVHLPVARHDVACDVHVAAGPAGMSVRDADSGRTIELPGHPVPEVFGFRTDLDAADATGMQVRLEVGDSFTTSPGPLKNALIGVQLIAAAAALWLLPRPTAPRRRWLRQRDRLWWVDVAVVAVLAGWAVIGPLAVDDGWAAMIARNQAETGNPGNYYRWWNAAEAPFALSQQLLAPLTGVSVAPFWLRGPSTALAIATWFVLTRGVLRAALPGVAASMRVRSLAALFLLATWLPFNLGTRPEPYVALGVTAVLALAIRARSPAGVGWLLLVVAVTVPISANGLLVVAPMMVFAPRLIAAVRAASARMHLSAVVAMLCCVAAVALTVVFADQTWDGVVVATDWHNFFGPSLRWHEEPLRYRYLLGSDQQGSFAKRLPVLLSVAMVPITLWAGLRRGDRIGRPGARLAGVVATALALLALSPSKWSYHLGSAAGLLAALLTVGVVMLVQRVAAADRYGVLAGVVGSALAAGAAALAFAGPNAWWLPAVYDVPWADTAPRPLGLPLAHPVLWLGLVAALSAAAGIAARRPGALRVVVAGPAMIAVTAVGMALALLVGSFVAAPIRRPAGSLALMNTHWIGGSRSCGLADDIEVLPDGAILDTAPDPGGAIAGFTAHGGFVPGAPPPDPPGRGTSTFLWGSRAAGVAATAAMTSPWFVLPVLSPDAGIAVSVSGRTNGGNALAFEFGRSQGAEVSVLSDRAPNDRPAAGEDPDHPLWRTIGVDAAEVPRGADRVRIRAVDARTDAFGWLAFTGPRLRSIVPLNRFLAGHGPVLLSWPQSFVFPCVRDIATISGGVAQTPVVVIESPRPWLTEDRDPDVGGTFTELAQFGNLYEIPSRLVGHPEVDWGTVKVSGDTASRDAYQRTVTEVIVPGSGGVAHQRPER</sequence>
<evidence type="ECO:0000313" key="15">
    <source>
        <dbReference type="EMBL" id="KMO82542.1"/>
    </source>
</evidence>
<evidence type="ECO:0000256" key="3">
    <source>
        <dbReference type="ARBA" id="ARBA00008195"/>
    </source>
</evidence>
<feature type="domain" description="Arabinosyltransferase C-terminal" evidence="13">
    <location>
        <begin position="789"/>
        <end position="1000"/>
    </location>
</feature>
<feature type="transmembrane region" description="Helical" evidence="11">
    <location>
        <begin position="267"/>
        <end position="289"/>
    </location>
</feature>
<evidence type="ECO:0000256" key="7">
    <source>
        <dbReference type="ARBA" id="ARBA00022692"/>
    </source>
</evidence>
<evidence type="ECO:0000256" key="10">
    <source>
        <dbReference type="ARBA" id="ARBA00023316"/>
    </source>
</evidence>
<dbReference type="GO" id="GO:0052636">
    <property type="term" value="F:arabinosyltransferase activity"/>
    <property type="evidence" value="ECO:0007669"/>
    <property type="project" value="InterPro"/>
</dbReference>
<feature type="transmembrane region" description="Helical" evidence="11">
    <location>
        <begin position="55"/>
        <end position="73"/>
    </location>
</feature>
<dbReference type="Gene3D" id="2.60.120.940">
    <property type="entry name" value="EmbC, C-terminal domain, subdomain 2"/>
    <property type="match status" value="1"/>
</dbReference>
<feature type="transmembrane region" description="Helical" evidence="11">
    <location>
        <begin position="374"/>
        <end position="391"/>
    </location>
</feature>
<evidence type="ECO:0000256" key="11">
    <source>
        <dbReference type="SAM" id="Phobius"/>
    </source>
</evidence>
<gene>
    <name evidence="15" type="primary">embA_1</name>
    <name evidence="15" type="ORF">MCHLDSM_01165</name>
</gene>
<keyword evidence="7 11" id="KW-0812">Transmembrane</keyword>
<evidence type="ECO:0000313" key="16">
    <source>
        <dbReference type="Proteomes" id="UP000036513"/>
    </source>
</evidence>
<dbReference type="SMR" id="A0A0J6WLH0"/>
<evidence type="ECO:0000256" key="4">
    <source>
        <dbReference type="ARBA" id="ARBA00022475"/>
    </source>
</evidence>
<keyword evidence="9 11" id="KW-0472">Membrane</keyword>
<keyword evidence="4" id="KW-1003">Cell membrane</keyword>
<dbReference type="InterPro" id="IPR040920">
    <property type="entry name" value="Arabino_trans_N"/>
</dbReference>
<feature type="domain" description="Arabinosyltransferas concanavalin like" evidence="14">
    <location>
        <begin position="78"/>
        <end position="220"/>
    </location>
</feature>
<dbReference type="Pfam" id="PF04602">
    <property type="entry name" value="Arabinose_trans"/>
    <property type="match status" value="1"/>
</dbReference>
<dbReference type="GO" id="GO:0005886">
    <property type="term" value="C:plasma membrane"/>
    <property type="evidence" value="ECO:0007669"/>
    <property type="project" value="UniProtKB-SubCell"/>
</dbReference>
<dbReference type="Pfam" id="PF14896">
    <property type="entry name" value="Arabino_trans_C"/>
    <property type="match status" value="1"/>
</dbReference>
<dbReference type="Proteomes" id="UP000036513">
    <property type="component" value="Unassembled WGS sequence"/>
</dbReference>
<dbReference type="InterPro" id="IPR007680">
    <property type="entry name" value="Arabino_trans_central"/>
</dbReference>
<evidence type="ECO:0000259" key="12">
    <source>
        <dbReference type="Pfam" id="PF04602"/>
    </source>
</evidence>
<dbReference type="EC" id="2.4.2.-" evidence="15"/>
<feature type="transmembrane region" description="Helical" evidence="11">
    <location>
        <begin position="463"/>
        <end position="483"/>
    </location>
</feature>
<feature type="transmembrane region" description="Helical" evidence="11">
    <location>
        <begin position="556"/>
        <end position="573"/>
    </location>
</feature>
<feature type="transmembrane region" description="Helical" evidence="11">
    <location>
        <begin position="657"/>
        <end position="678"/>
    </location>
</feature>
<feature type="transmembrane region" description="Helical" evidence="11">
    <location>
        <begin position="690"/>
        <end position="712"/>
    </location>
</feature>
<comment type="subcellular location">
    <subcellularLocation>
        <location evidence="2">Cell membrane</location>
        <topology evidence="2">Multi-pass membrane protein</topology>
    </subcellularLocation>
</comment>
<accession>A0A0J6WLH0</accession>
<feature type="transmembrane region" description="Helical" evidence="11">
    <location>
        <begin position="525"/>
        <end position="544"/>
    </location>
</feature>
<dbReference type="GO" id="GO:0071555">
    <property type="term" value="P:cell wall organization"/>
    <property type="evidence" value="ECO:0007669"/>
    <property type="project" value="UniProtKB-KW"/>
</dbReference>
<evidence type="ECO:0000259" key="13">
    <source>
        <dbReference type="Pfam" id="PF14896"/>
    </source>
</evidence>
<feature type="transmembrane region" description="Helical" evidence="11">
    <location>
        <begin position="579"/>
        <end position="600"/>
    </location>
</feature>
<feature type="domain" description="Arabinofuranosyltransferase central" evidence="12">
    <location>
        <begin position="228"/>
        <end position="673"/>
    </location>
</feature>
<proteinExistence type="inferred from homology"/>
<dbReference type="STRING" id="37916.MCHLDSM_01165"/>
<dbReference type="Pfam" id="PF17689">
    <property type="entry name" value="Arabino_trans_N"/>
    <property type="match status" value="1"/>
</dbReference>
<evidence type="ECO:0000256" key="6">
    <source>
        <dbReference type="ARBA" id="ARBA00022679"/>
    </source>
</evidence>
<comment type="similarity">
    <text evidence="3">Belongs to the emb family.</text>
</comment>
<dbReference type="InterPro" id="IPR042486">
    <property type="entry name" value="Arabino_trans_C_2"/>
</dbReference>
<dbReference type="InterPro" id="IPR027451">
    <property type="entry name" value="EmbABC_dom1"/>
</dbReference>
<keyword evidence="5 15" id="KW-0328">Glycosyltransferase</keyword>
<dbReference type="GO" id="GO:0071766">
    <property type="term" value="P:Actinobacterium-type cell wall biogenesis"/>
    <property type="evidence" value="ECO:0007669"/>
    <property type="project" value="InterPro"/>
</dbReference>
<evidence type="ECO:0000256" key="1">
    <source>
        <dbReference type="ARBA" id="ARBA00003001"/>
    </source>
</evidence>
<feature type="transmembrane region" description="Helical" evidence="11">
    <location>
        <begin position="612"/>
        <end position="637"/>
    </location>
</feature>
<evidence type="ECO:0000256" key="8">
    <source>
        <dbReference type="ARBA" id="ARBA00022989"/>
    </source>
</evidence>
<evidence type="ECO:0000256" key="9">
    <source>
        <dbReference type="ARBA" id="ARBA00023136"/>
    </source>
</evidence>
<dbReference type="Gene3D" id="2.60.120.610">
    <property type="entry name" value="arabinofuranosyltransferase like domain"/>
    <property type="match status" value="1"/>
</dbReference>